<dbReference type="SUPFAM" id="SSF52266">
    <property type="entry name" value="SGNH hydrolase"/>
    <property type="match status" value="1"/>
</dbReference>
<feature type="domain" description="SGNH hydrolase-type esterase" evidence="2">
    <location>
        <begin position="57"/>
        <end position="248"/>
    </location>
</feature>
<gene>
    <name evidence="4" type="primary">LOC116300833</name>
</gene>
<feature type="transmembrane region" description="Helical" evidence="1">
    <location>
        <begin position="12"/>
        <end position="30"/>
    </location>
</feature>
<dbReference type="KEGG" id="aten:116300833"/>
<dbReference type="GeneID" id="116300833"/>
<dbReference type="PANTHER" id="PTHR30383:SF5">
    <property type="entry name" value="SGNH HYDROLASE-TYPE ESTERASE DOMAIN-CONTAINING PROTEIN"/>
    <property type="match status" value="1"/>
</dbReference>
<evidence type="ECO:0000256" key="1">
    <source>
        <dbReference type="SAM" id="Phobius"/>
    </source>
</evidence>
<evidence type="ECO:0000259" key="2">
    <source>
        <dbReference type="Pfam" id="PF13472"/>
    </source>
</evidence>
<dbReference type="RefSeq" id="XP_031565651.1">
    <property type="nucleotide sequence ID" value="XM_031709791.1"/>
</dbReference>
<dbReference type="Gene3D" id="3.40.50.1110">
    <property type="entry name" value="SGNH hydrolase"/>
    <property type="match status" value="1"/>
</dbReference>
<dbReference type="PANTHER" id="PTHR30383">
    <property type="entry name" value="THIOESTERASE 1/PROTEASE 1/LYSOPHOSPHOLIPASE L1"/>
    <property type="match status" value="1"/>
</dbReference>
<dbReference type="OrthoDB" id="5951866at2759"/>
<sequence>MSIFTSSYTRLSVCLLVILVILYIIHYYSWPSWKYNVLQSKNSAKHVPISPKLRILCFGDSLTAGMKKRGDMDPSHIYPYSNTLKKLFDKHLSRKIRSKLSVRIQTEGVPGERVLGGMKQRLYGLMNGNVTYDWVVILGGTNDLNFFLQQPTKAPNVTAVLEELLELHDLSHTFLARTIAVSIPPRQCERTSKCKSYTDARHYINKELRLYSTSRTGETFYVDIEKEMRTDKPYWSDEVHFNDLGYDRIGSIIFDSLYKNI</sequence>
<dbReference type="CDD" id="cd00229">
    <property type="entry name" value="SGNH_hydrolase"/>
    <property type="match status" value="1"/>
</dbReference>
<keyword evidence="1" id="KW-0472">Membrane</keyword>
<name>A0A6P8IG21_ACTTE</name>
<dbReference type="InterPro" id="IPR013830">
    <property type="entry name" value="SGNH_hydro"/>
</dbReference>
<dbReference type="Pfam" id="PF13472">
    <property type="entry name" value="Lipase_GDSL_2"/>
    <property type="match status" value="1"/>
</dbReference>
<protein>
    <submittedName>
        <fullName evidence="4">Uncharacterized protein LOC116300833</fullName>
    </submittedName>
</protein>
<evidence type="ECO:0000313" key="3">
    <source>
        <dbReference type="Proteomes" id="UP000515163"/>
    </source>
</evidence>
<keyword evidence="1" id="KW-1133">Transmembrane helix</keyword>
<dbReference type="Proteomes" id="UP000515163">
    <property type="component" value="Unplaced"/>
</dbReference>
<dbReference type="AlphaFoldDB" id="A0A6P8IG21"/>
<proteinExistence type="predicted"/>
<organism evidence="3 4">
    <name type="scientific">Actinia tenebrosa</name>
    <name type="common">Australian red waratah sea anemone</name>
    <dbReference type="NCBI Taxonomy" id="6105"/>
    <lineage>
        <taxon>Eukaryota</taxon>
        <taxon>Metazoa</taxon>
        <taxon>Cnidaria</taxon>
        <taxon>Anthozoa</taxon>
        <taxon>Hexacorallia</taxon>
        <taxon>Actiniaria</taxon>
        <taxon>Actiniidae</taxon>
        <taxon>Actinia</taxon>
    </lineage>
</organism>
<dbReference type="InterPro" id="IPR036514">
    <property type="entry name" value="SGNH_hydro_sf"/>
</dbReference>
<dbReference type="GO" id="GO:0004622">
    <property type="term" value="F:phosphatidylcholine lysophospholipase activity"/>
    <property type="evidence" value="ECO:0007669"/>
    <property type="project" value="TreeGrafter"/>
</dbReference>
<accession>A0A6P8IG21</accession>
<evidence type="ECO:0000313" key="4">
    <source>
        <dbReference type="RefSeq" id="XP_031565651.1"/>
    </source>
</evidence>
<keyword evidence="1" id="KW-0812">Transmembrane</keyword>
<dbReference type="InParanoid" id="A0A6P8IG21"/>
<keyword evidence="3" id="KW-1185">Reference proteome</keyword>
<reference evidence="4" key="1">
    <citation type="submission" date="2025-08" db="UniProtKB">
        <authorList>
            <consortium name="RefSeq"/>
        </authorList>
    </citation>
    <scope>IDENTIFICATION</scope>
    <source>
        <tissue evidence="4">Tentacle</tissue>
    </source>
</reference>
<dbReference type="InterPro" id="IPR051532">
    <property type="entry name" value="Ester_Hydrolysis_Enzymes"/>
</dbReference>